<keyword evidence="1" id="KW-0732">Signal</keyword>
<dbReference type="OrthoDB" id="9778516at2"/>
<accession>A0A177JX57</accession>
<dbReference type="InterPro" id="IPR040756">
    <property type="entry name" value="Peptidase_M61_N"/>
</dbReference>
<dbReference type="InterPro" id="IPR007963">
    <property type="entry name" value="Peptidase_M61_catalytic"/>
</dbReference>
<dbReference type="AlphaFoldDB" id="A0A177JX57"/>
<dbReference type="Pfam" id="PF05299">
    <property type="entry name" value="Peptidase_M61"/>
    <property type="match status" value="1"/>
</dbReference>
<dbReference type="EMBL" id="LSTR01000025">
    <property type="protein sequence ID" value="OAH45406.1"/>
    <property type="molecule type" value="Genomic_DNA"/>
</dbReference>
<feature type="chain" id="PRO_5008065421" description="Peptidase M61" evidence="1">
    <location>
        <begin position="22"/>
        <end position="635"/>
    </location>
</feature>
<evidence type="ECO:0000313" key="4">
    <source>
        <dbReference type="EMBL" id="OAH45406.1"/>
    </source>
</evidence>
<reference evidence="4 5" key="1">
    <citation type="submission" date="2016-02" db="EMBL/GenBank/DDBJ databases">
        <authorList>
            <person name="Wen L."/>
            <person name="He K."/>
            <person name="Yang H."/>
        </authorList>
    </citation>
    <scope>NUCLEOTIDE SEQUENCE [LARGE SCALE GENOMIC DNA]</scope>
    <source>
        <strain evidence="4 5">CD09_2</strain>
    </source>
</reference>
<dbReference type="InterPro" id="IPR024191">
    <property type="entry name" value="Peptidase_M61"/>
</dbReference>
<evidence type="ECO:0000313" key="5">
    <source>
        <dbReference type="Proteomes" id="UP000077262"/>
    </source>
</evidence>
<gene>
    <name evidence="4" type="ORF">AX777_17515</name>
</gene>
<organism evidence="4 5">
    <name type="scientific">Sphingobium yanoikuyae</name>
    <name type="common">Sphingomonas yanoikuyae</name>
    <dbReference type="NCBI Taxonomy" id="13690"/>
    <lineage>
        <taxon>Bacteria</taxon>
        <taxon>Pseudomonadati</taxon>
        <taxon>Pseudomonadota</taxon>
        <taxon>Alphaproteobacteria</taxon>
        <taxon>Sphingomonadales</taxon>
        <taxon>Sphingomonadaceae</taxon>
        <taxon>Sphingobium</taxon>
    </lineage>
</organism>
<evidence type="ECO:0000259" key="2">
    <source>
        <dbReference type="Pfam" id="PF05299"/>
    </source>
</evidence>
<dbReference type="Proteomes" id="UP000077262">
    <property type="component" value="Unassembled WGS sequence"/>
</dbReference>
<dbReference type="Gene3D" id="2.60.40.3650">
    <property type="match status" value="1"/>
</dbReference>
<protein>
    <recommendedName>
        <fullName evidence="6">Peptidase M61</fullName>
    </recommendedName>
</protein>
<feature type="signal peptide" evidence="1">
    <location>
        <begin position="1"/>
        <end position="21"/>
    </location>
</feature>
<evidence type="ECO:0000259" key="3">
    <source>
        <dbReference type="Pfam" id="PF17899"/>
    </source>
</evidence>
<evidence type="ECO:0000256" key="1">
    <source>
        <dbReference type="SAM" id="SignalP"/>
    </source>
</evidence>
<evidence type="ECO:0008006" key="6">
    <source>
        <dbReference type="Google" id="ProtNLM"/>
    </source>
</evidence>
<dbReference type="Gene3D" id="1.10.390.10">
    <property type="entry name" value="Neutral Protease Domain 2"/>
    <property type="match status" value="1"/>
</dbReference>
<dbReference type="InterPro" id="IPR027268">
    <property type="entry name" value="Peptidase_M4/M1_CTD_sf"/>
</dbReference>
<name>A0A177JX57_SPHYA</name>
<dbReference type="Pfam" id="PF17899">
    <property type="entry name" value="Peptidase_M61_N"/>
    <property type="match status" value="1"/>
</dbReference>
<dbReference type="PIRSF" id="PIRSF016493">
    <property type="entry name" value="Glycyl_aminpptds"/>
    <property type="match status" value="1"/>
</dbReference>
<dbReference type="RefSeq" id="WP_081260965.1">
    <property type="nucleotide sequence ID" value="NZ_LSTR01000025.1"/>
</dbReference>
<dbReference type="InterPro" id="IPR036034">
    <property type="entry name" value="PDZ_sf"/>
</dbReference>
<feature type="domain" description="Peptidase M61 catalytic" evidence="2">
    <location>
        <begin position="310"/>
        <end position="424"/>
    </location>
</feature>
<comment type="caution">
    <text evidence="4">The sequence shown here is derived from an EMBL/GenBank/DDBJ whole genome shotgun (WGS) entry which is preliminary data.</text>
</comment>
<proteinExistence type="predicted"/>
<feature type="domain" description="Peptidase M61 N-terminal" evidence="3">
    <location>
        <begin position="53"/>
        <end position="217"/>
    </location>
</feature>
<sequence length="635" mass="69721">MKLRQAILPVLALSAATALHAQSLPGNSAPQPVAIASSIPAAADTPFAGEVRLSVDATQIARGIVTVRETIPVSRAGPLYLLYPNWIPGDHRPSGPIDRLAGLDIRARGESVAWRRDTIEPTAFRVEVPKGTTELSIDFQLLSVPASVVAPQMLRWSSLLVYPAGYFVRNIPVSASLRLPSGWSGASALSALSIGESTDFERVGLDTLVDSPVLAGKYVKRVELGRNLSLTAAGEKEENLAISADQLQGLRSLVVQADRLFGSRHFDRYSFLVSVSSRGGGSGIEHHRSSENFESSSFFTAPIENPDAQTILPHEYAHSWNGKFRRPADLWTPDYRTPMRDDLLWVYEGQTSYWESVLTARSGLLPHEMILGRFASLAATYSEGQPGSRWRSLQDTTGTPLIFRGNSPSPSWQRDFDFYTEASLLWLDIDQLIREHTQGARSLDDFARAFFGGRDGDWGEVTYDFDDVVTTLNAIAPYDWASYLRHHLDATDGSAPLDWIKRGGYRLIWRDTPNPYDMAVGKADDVSDYSFSVGFALSGNKVTTVLWQGPAFKAGLLPQMTLVSVGGRGFSREALESAIRTAAQTGKSIPVRAKDEDGEHDFSIRWTGGLRYPWLERASSEPAPLDRTLAPLPGK</sequence>
<dbReference type="SUPFAM" id="SSF50156">
    <property type="entry name" value="PDZ domain-like"/>
    <property type="match status" value="1"/>
</dbReference>